<dbReference type="AlphaFoldDB" id="A0A1Y2HQX1"/>
<sequence>RAHTISMAIPGSIIDNCQSLELKTYVAGQIARAAAIYNIDEIIVYNESPTPMKPDPLKDPNVFLARLLLYQECPQYLRKEFFPVHPSLRFAGLLNPLDAPHHVRVDEKSLYRDGVVLAKKPPGGAAAAAGGCLVNCGLRKDVYLAGKVLQPGVRVTVRMRLDETGPSGLPIADPVSRSTPREADGVYWGYTVRLAEGLHNVFAQGPGGNEYDLKIGTSERGVTLTHAVGEARRRSEREGGSENVFPTKFKRALIVFGGVKGVEAAIDADEQLHVAAEDAHTLFDHWINTCPGQGSRTIRTEEAVLVSLAVLR</sequence>
<dbReference type="EMBL" id="MCFL01000014">
    <property type="protein sequence ID" value="ORZ36980.1"/>
    <property type="molecule type" value="Genomic_DNA"/>
</dbReference>
<dbReference type="GO" id="GO:0008168">
    <property type="term" value="F:methyltransferase activity"/>
    <property type="evidence" value="ECO:0007669"/>
    <property type="project" value="UniProtKB-KW"/>
</dbReference>
<name>A0A1Y2HQX1_9FUNG</name>
<dbReference type="Gene3D" id="2.40.50.140">
    <property type="entry name" value="Nucleic acid-binding proteins"/>
    <property type="match status" value="1"/>
</dbReference>
<dbReference type="Proteomes" id="UP000193411">
    <property type="component" value="Unassembled WGS sequence"/>
</dbReference>
<dbReference type="InterPro" id="IPR012340">
    <property type="entry name" value="NA-bd_OB-fold"/>
</dbReference>
<reference evidence="2 3" key="1">
    <citation type="submission" date="2016-07" db="EMBL/GenBank/DDBJ databases">
        <title>Pervasive Adenine N6-methylation of Active Genes in Fungi.</title>
        <authorList>
            <consortium name="DOE Joint Genome Institute"/>
            <person name="Mondo S.J."/>
            <person name="Dannebaum R.O."/>
            <person name="Kuo R.C."/>
            <person name="Labutti K."/>
            <person name="Haridas S."/>
            <person name="Kuo A."/>
            <person name="Salamov A."/>
            <person name="Ahrendt S.R."/>
            <person name="Lipzen A."/>
            <person name="Sullivan W."/>
            <person name="Andreopoulos W.B."/>
            <person name="Clum A."/>
            <person name="Lindquist E."/>
            <person name="Daum C."/>
            <person name="Ramamoorthy G.K."/>
            <person name="Gryganskyi A."/>
            <person name="Culley D."/>
            <person name="Magnuson J.K."/>
            <person name="James T.Y."/>
            <person name="O'Malley M.A."/>
            <person name="Stajich J.E."/>
            <person name="Spatafora J.W."/>
            <person name="Visel A."/>
            <person name="Grigoriev I.V."/>
        </authorList>
    </citation>
    <scope>NUCLEOTIDE SEQUENCE [LARGE SCALE GENOMIC DNA]</scope>
    <source>
        <strain evidence="2 3">PL171</strain>
    </source>
</reference>
<dbReference type="PANTHER" id="PTHR12150:SF13">
    <property type="entry name" value="METHYLTRANSFERASE C9ORF114-RELATED"/>
    <property type="match status" value="1"/>
</dbReference>
<evidence type="ECO:0000256" key="1">
    <source>
        <dbReference type="ARBA" id="ARBA00009841"/>
    </source>
</evidence>
<proteinExistence type="inferred from homology"/>
<comment type="caution">
    <text evidence="2">The sequence shown here is derived from an EMBL/GenBank/DDBJ whole genome shotgun (WGS) entry which is preliminary data.</text>
</comment>
<comment type="similarity">
    <text evidence="1">Belongs to the class IV-like SAM-binding methyltransferase superfamily.</text>
</comment>
<organism evidence="2 3">
    <name type="scientific">Catenaria anguillulae PL171</name>
    <dbReference type="NCBI Taxonomy" id="765915"/>
    <lineage>
        <taxon>Eukaryota</taxon>
        <taxon>Fungi</taxon>
        <taxon>Fungi incertae sedis</taxon>
        <taxon>Blastocladiomycota</taxon>
        <taxon>Blastocladiomycetes</taxon>
        <taxon>Blastocladiales</taxon>
        <taxon>Catenariaceae</taxon>
        <taxon>Catenaria</taxon>
    </lineage>
</organism>
<dbReference type="InterPro" id="IPR003750">
    <property type="entry name" value="Put_MeTrfase-C9orf114-like"/>
</dbReference>
<dbReference type="CDD" id="cd18086">
    <property type="entry name" value="HsC9orf114-like"/>
    <property type="match status" value="1"/>
</dbReference>
<dbReference type="GO" id="GO:0032259">
    <property type="term" value="P:methylation"/>
    <property type="evidence" value="ECO:0007669"/>
    <property type="project" value="UniProtKB-KW"/>
</dbReference>
<dbReference type="PANTHER" id="PTHR12150">
    <property type="entry name" value="CLASS IV SAM-BINDING METHYLTRANSFERASE-RELATED"/>
    <property type="match status" value="1"/>
</dbReference>
<dbReference type="SUPFAM" id="SSF50249">
    <property type="entry name" value="Nucleic acid-binding proteins"/>
    <property type="match status" value="1"/>
</dbReference>
<evidence type="ECO:0000313" key="2">
    <source>
        <dbReference type="EMBL" id="ORZ36980.1"/>
    </source>
</evidence>
<dbReference type="InterPro" id="IPR029026">
    <property type="entry name" value="tRNA_m1G_MTases_N"/>
</dbReference>
<dbReference type="STRING" id="765915.A0A1Y2HQX1"/>
<feature type="non-terminal residue" evidence="2">
    <location>
        <position position="312"/>
    </location>
</feature>
<keyword evidence="2" id="KW-0808">Transferase</keyword>
<keyword evidence="2" id="KW-0489">Methyltransferase</keyword>
<accession>A0A1Y2HQX1</accession>
<dbReference type="Pfam" id="PF02598">
    <property type="entry name" value="Methyltrn_RNA_3"/>
    <property type="match status" value="1"/>
</dbReference>
<evidence type="ECO:0000313" key="3">
    <source>
        <dbReference type="Proteomes" id="UP000193411"/>
    </source>
</evidence>
<keyword evidence="3" id="KW-1185">Reference proteome</keyword>
<dbReference type="OrthoDB" id="361029at2759"/>
<protein>
    <submittedName>
        <fullName evidence="2">Putative RNA methyltransferase</fullName>
    </submittedName>
</protein>
<gene>
    <name evidence="2" type="ORF">BCR44DRAFT_101668</name>
</gene>
<dbReference type="SUPFAM" id="SSF75217">
    <property type="entry name" value="alpha/beta knot"/>
    <property type="match status" value="1"/>
</dbReference>
<feature type="non-terminal residue" evidence="2">
    <location>
        <position position="1"/>
    </location>
</feature>
<dbReference type="Gene3D" id="3.40.1280.10">
    <property type="match status" value="1"/>
</dbReference>
<dbReference type="InterPro" id="IPR029028">
    <property type="entry name" value="Alpha/beta_knot_MTases"/>
</dbReference>